<dbReference type="InterPro" id="IPR002934">
    <property type="entry name" value="Polymerase_NTP_transf_dom"/>
</dbReference>
<evidence type="ECO:0000313" key="3">
    <source>
        <dbReference type="Proteomes" id="UP000231742"/>
    </source>
</evidence>
<accession>A0A2M9D626</accession>
<keyword evidence="2" id="KW-0808">Transferase</keyword>
<dbReference type="CDD" id="cd05403">
    <property type="entry name" value="NT_KNTase_like"/>
    <property type="match status" value="1"/>
</dbReference>
<sequence length="213" mass="23000">MDLSNPIATVFPSLDGDVLTVLARTTRPLTGRQVAELAHRGSQSGVRLTLIRLEEQGLVLADSAGRSMLYRANRDHLLWVVIEPLLRAAESALQLLQERIVDVASSVLGAQAMSATTIALFGSVARRASTPASDVDLVVIFPDFVTDEGGQGAIDLISEAVLGWTGNECNVFSAKRELLRNMVTSGDPMIESWRDDAVTFNGPELRELINTLS</sequence>
<evidence type="ECO:0000313" key="2">
    <source>
        <dbReference type="EMBL" id="PJJ81174.1"/>
    </source>
</evidence>
<proteinExistence type="predicted"/>
<feature type="domain" description="Polymerase nucleotidyl transferase" evidence="1">
    <location>
        <begin position="116"/>
        <end position="146"/>
    </location>
</feature>
<dbReference type="RefSeq" id="WP_100387884.1">
    <property type="nucleotide sequence ID" value="NZ_BMZU01000001.1"/>
</dbReference>
<dbReference type="GO" id="GO:0016779">
    <property type="term" value="F:nucleotidyltransferase activity"/>
    <property type="evidence" value="ECO:0007669"/>
    <property type="project" value="InterPro"/>
</dbReference>
<protein>
    <submittedName>
        <fullName evidence="2">Nucleotidyltransferase-like protein</fullName>
    </submittedName>
</protein>
<comment type="caution">
    <text evidence="2">The sequence shown here is derived from an EMBL/GenBank/DDBJ whole genome shotgun (WGS) entry which is preliminary data.</text>
</comment>
<dbReference type="AlphaFoldDB" id="A0A2M9D626"/>
<dbReference type="Gene3D" id="3.30.460.10">
    <property type="entry name" value="Beta Polymerase, domain 2"/>
    <property type="match status" value="1"/>
</dbReference>
<dbReference type="OrthoDB" id="3826063at2"/>
<keyword evidence="3" id="KW-1185">Reference proteome</keyword>
<gene>
    <name evidence="2" type="ORF">CLV85_0345</name>
</gene>
<dbReference type="Proteomes" id="UP000231742">
    <property type="component" value="Unassembled WGS sequence"/>
</dbReference>
<name>A0A2M9D626_9MICO</name>
<dbReference type="Pfam" id="PF01909">
    <property type="entry name" value="NTP_transf_2"/>
    <property type="match status" value="1"/>
</dbReference>
<dbReference type="InterPro" id="IPR043519">
    <property type="entry name" value="NT_sf"/>
</dbReference>
<evidence type="ECO:0000259" key="1">
    <source>
        <dbReference type="Pfam" id="PF01909"/>
    </source>
</evidence>
<organism evidence="2 3">
    <name type="scientific">Salinibacterium amurskyense</name>
    <dbReference type="NCBI Taxonomy" id="205941"/>
    <lineage>
        <taxon>Bacteria</taxon>
        <taxon>Bacillati</taxon>
        <taxon>Actinomycetota</taxon>
        <taxon>Actinomycetes</taxon>
        <taxon>Micrococcales</taxon>
        <taxon>Microbacteriaceae</taxon>
        <taxon>Salinibacterium</taxon>
    </lineage>
</organism>
<reference evidence="2 3" key="1">
    <citation type="submission" date="2017-11" db="EMBL/GenBank/DDBJ databases">
        <title>Genomic Encyclopedia of Archaeal and Bacterial Type Strains, Phase II (KMG-II): From Individual Species to Whole Genera.</title>
        <authorList>
            <person name="Goeker M."/>
        </authorList>
    </citation>
    <scope>NUCLEOTIDE SEQUENCE [LARGE SCALE GENOMIC DNA]</scope>
    <source>
        <strain evidence="2 3">DSM 16400</strain>
    </source>
</reference>
<dbReference type="SUPFAM" id="SSF81301">
    <property type="entry name" value="Nucleotidyltransferase"/>
    <property type="match status" value="1"/>
</dbReference>
<dbReference type="EMBL" id="PGFH01000001">
    <property type="protein sequence ID" value="PJJ81174.1"/>
    <property type="molecule type" value="Genomic_DNA"/>
</dbReference>